<keyword evidence="2" id="KW-0560">Oxidoreductase</keyword>
<dbReference type="PRINTS" id="PR00069">
    <property type="entry name" value="ALDKETRDTASE"/>
</dbReference>
<name>A0A6A5Q901_AMPQU</name>
<dbReference type="Pfam" id="PF00248">
    <property type="entry name" value="Aldo_ket_red"/>
    <property type="match status" value="1"/>
</dbReference>
<dbReference type="OrthoDB" id="416253at2759"/>
<feature type="binding site" evidence="4">
    <location>
        <position position="142"/>
    </location>
    <ligand>
        <name>substrate</name>
    </ligand>
</feature>
<dbReference type="PROSITE" id="PS00062">
    <property type="entry name" value="ALDOKETO_REDUCTASE_2"/>
    <property type="match status" value="1"/>
</dbReference>
<dbReference type="InterPro" id="IPR018170">
    <property type="entry name" value="Aldo/ket_reductase_CS"/>
</dbReference>
<sequence>MFASTASRSVRTSPATRLSQVARQIQPQRQQSRMAHNGTTVKLNTGAHIPSIGFGTWQDKDAQEPAVTIALKAGYRHIDTARIYGTEAAVGNAIKKSGIPREELFITTKLWNNSHHPDDVEKAIDASLKDLQTSYLDLYLMHWPSPFARSDDMMPKDSNGKIKTGDSDYVDTYKAMEKVLQAGKTRAIGVSNFSKAELERLIQETSVVPAVHQIELHPYLQQHSFTEFHKQKGIHVTQYSPFGNQNEIYDAGKGMGKLMQDPVLVEIANKHGKTGAQVALAWGIAKGHSVIPKSKTESRIKSNLEGDFALPREDVDKIAALDKKLRFNDPSETFGWEFYKDLDGKKN</sequence>
<feature type="compositionally biased region" description="Polar residues" evidence="6">
    <location>
        <begin position="1"/>
        <end position="19"/>
    </location>
</feature>
<feature type="compositionally biased region" description="Low complexity" evidence="6">
    <location>
        <begin position="20"/>
        <end position="33"/>
    </location>
</feature>
<feature type="domain" description="NADP-dependent oxidoreductase" evidence="7">
    <location>
        <begin position="52"/>
        <end position="322"/>
    </location>
</feature>
<dbReference type="SUPFAM" id="SSF51430">
    <property type="entry name" value="NAD(P)-linked oxidoreductase"/>
    <property type="match status" value="1"/>
</dbReference>
<dbReference type="PROSITE" id="PS00798">
    <property type="entry name" value="ALDOKETO_REDUCTASE_1"/>
    <property type="match status" value="1"/>
</dbReference>
<dbReference type="CDD" id="cd19071">
    <property type="entry name" value="AKR_AKR1-5-like"/>
    <property type="match status" value="1"/>
</dbReference>
<dbReference type="FunFam" id="3.20.20.100:FF:000007">
    <property type="entry name" value="NAD(P)H-dependent D-xylose reductase xyl1"/>
    <property type="match status" value="1"/>
</dbReference>
<organism evidence="8 9">
    <name type="scientific">Ampelomyces quisqualis</name>
    <name type="common">Powdery mildew agent</name>
    <dbReference type="NCBI Taxonomy" id="50730"/>
    <lineage>
        <taxon>Eukaryota</taxon>
        <taxon>Fungi</taxon>
        <taxon>Dikarya</taxon>
        <taxon>Ascomycota</taxon>
        <taxon>Pezizomycotina</taxon>
        <taxon>Dothideomycetes</taxon>
        <taxon>Pleosporomycetidae</taxon>
        <taxon>Pleosporales</taxon>
        <taxon>Pleosporineae</taxon>
        <taxon>Phaeosphaeriaceae</taxon>
        <taxon>Ampelomyces</taxon>
    </lineage>
</organism>
<evidence type="ECO:0000313" key="9">
    <source>
        <dbReference type="Proteomes" id="UP000800096"/>
    </source>
</evidence>
<evidence type="ECO:0000256" key="5">
    <source>
        <dbReference type="PIRSR" id="PIRSR000097-3"/>
    </source>
</evidence>
<evidence type="ECO:0000256" key="1">
    <source>
        <dbReference type="ARBA" id="ARBA00007905"/>
    </source>
</evidence>
<dbReference type="PIRSF" id="PIRSF000097">
    <property type="entry name" value="AKR"/>
    <property type="match status" value="1"/>
</dbReference>
<dbReference type="GO" id="GO:0016491">
    <property type="term" value="F:oxidoreductase activity"/>
    <property type="evidence" value="ECO:0007669"/>
    <property type="project" value="UniProtKB-KW"/>
</dbReference>
<evidence type="ECO:0000313" key="8">
    <source>
        <dbReference type="EMBL" id="KAF1911829.1"/>
    </source>
</evidence>
<dbReference type="Proteomes" id="UP000800096">
    <property type="component" value="Unassembled WGS sequence"/>
</dbReference>
<dbReference type="InterPro" id="IPR020471">
    <property type="entry name" value="AKR"/>
</dbReference>
<dbReference type="InterPro" id="IPR036812">
    <property type="entry name" value="NAD(P)_OxRdtase_dom_sf"/>
</dbReference>
<dbReference type="AlphaFoldDB" id="A0A6A5Q901"/>
<dbReference type="Gene3D" id="3.20.20.100">
    <property type="entry name" value="NADP-dependent oxidoreductase domain"/>
    <property type="match status" value="1"/>
</dbReference>
<evidence type="ECO:0000259" key="7">
    <source>
        <dbReference type="Pfam" id="PF00248"/>
    </source>
</evidence>
<feature type="active site" description="Proton donor" evidence="3">
    <location>
        <position position="84"/>
    </location>
</feature>
<dbReference type="InterPro" id="IPR023210">
    <property type="entry name" value="NADP_OxRdtase_dom"/>
</dbReference>
<feature type="site" description="Lowers pKa of active site Tyr" evidence="5">
    <location>
        <position position="109"/>
    </location>
</feature>
<evidence type="ECO:0000256" key="2">
    <source>
        <dbReference type="ARBA" id="ARBA00023002"/>
    </source>
</evidence>
<feature type="region of interest" description="Disordered" evidence="6">
    <location>
        <begin position="1"/>
        <end position="37"/>
    </location>
</feature>
<keyword evidence="9" id="KW-1185">Reference proteome</keyword>
<evidence type="ECO:0000256" key="4">
    <source>
        <dbReference type="PIRSR" id="PIRSR000097-2"/>
    </source>
</evidence>
<gene>
    <name evidence="8" type="ORF">BDU57DRAFT_523847</name>
</gene>
<proteinExistence type="inferred from homology"/>
<dbReference type="EMBL" id="ML979142">
    <property type="protein sequence ID" value="KAF1911829.1"/>
    <property type="molecule type" value="Genomic_DNA"/>
</dbReference>
<evidence type="ECO:0000256" key="3">
    <source>
        <dbReference type="PIRSR" id="PIRSR000097-1"/>
    </source>
</evidence>
<accession>A0A6A5Q901</accession>
<comment type="similarity">
    <text evidence="1">Belongs to the aldo/keto reductase family.</text>
</comment>
<dbReference type="PANTHER" id="PTHR11732">
    <property type="entry name" value="ALDO/KETO REDUCTASE"/>
    <property type="match status" value="1"/>
</dbReference>
<protein>
    <submittedName>
        <fullName evidence="8">NADP-dependent oxidoreductase domain-containing protein</fullName>
    </submittedName>
</protein>
<evidence type="ECO:0000256" key="6">
    <source>
        <dbReference type="SAM" id="MobiDB-lite"/>
    </source>
</evidence>
<reference evidence="8" key="1">
    <citation type="journal article" date="2020" name="Stud. Mycol.">
        <title>101 Dothideomycetes genomes: a test case for predicting lifestyles and emergence of pathogens.</title>
        <authorList>
            <person name="Haridas S."/>
            <person name="Albert R."/>
            <person name="Binder M."/>
            <person name="Bloem J."/>
            <person name="Labutti K."/>
            <person name="Salamov A."/>
            <person name="Andreopoulos B."/>
            <person name="Baker S."/>
            <person name="Barry K."/>
            <person name="Bills G."/>
            <person name="Bluhm B."/>
            <person name="Cannon C."/>
            <person name="Castanera R."/>
            <person name="Culley D."/>
            <person name="Daum C."/>
            <person name="Ezra D."/>
            <person name="Gonzalez J."/>
            <person name="Henrissat B."/>
            <person name="Kuo A."/>
            <person name="Liang C."/>
            <person name="Lipzen A."/>
            <person name="Lutzoni F."/>
            <person name="Magnuson J."/>
            <person name="Mondo S."/>
            <person name="Nolan M."/>
            <person name="Ohm R."/>
            <person name="Pangilinan J."/>
            <person name="Park H.-J."/>
            <person name="Ramirez L."/>
            <person name="Alfaro M."/>
            <person name="Sun H."/>
            <person name="Tritt A."/>
            <person name="Yoshinaga Y."/>
            <person name="Zwiers L.-H."/>
            <person name="Turgeon B."/>
            <person name="Goodwin S."/>
            <person name="Spatafora J."/>
            <person name="Crous P."/>
            <person name="Grigoriev I."/>
        </authorList>
    </citation>
    <scope>NUCLEOTIDE SEQUENCE</scope>
    <source>
        <strain evidence="8">HMLAC05119</strain>
    </source>
</reference>